<feature type="transmembrane region" description="Helical" evidence="1">
    <location>
        <begin position="135"/>
        <end position="164"/>
    </location>
</feature>
<gene>
    <name evidence="2" type="ORF">F4Y60_05955</name>
</gene>
<keyword evidence="1" id="KW-1133">Transmembrane helix</keyword>
<dbReference type="InterPro" id="IPR018692">
    <property type="entry name" value="DUF2189"/>
</dbReference>
<feature type="transmembrane region" description="Helical" evidence="1">
    <location>
        <begin position="90"/>
        <end position="115"/>
    </location>
</feature>
<evidence type="ECO:0000256" key="1">
    <source>
        <dbReference type="SAM" id="Phobius"/>
    </source>
</evidence>
<name>A0A6B0XZI9_9RHOB</name>
<organism evidence="2">
    <name type="scientific">Boseongicola sp. SB0664_bin_43</name>
    <dbReference type="NCBI Taxonomy" id="2604844"/>
    <lineage>
        <taxon>Bacteria</taxon>
        <taxon>Pseudomonadati</taxon>
        <taxon>Pseudomonadota</taxon>
        <taxon>Alphaproteobacteria</taxon>
        <taxon>Rhodobacterales</taxon>
        <taxon>Paracoccaceae</taxon>
        <taxon>Boseongicola</taxon>
    </lineage>
</organism>
<proteinExistence type="predicted"/>
<feature type="transmembrane region" description="Helical" evidence="1">
    <location>
        <begin position="185"/>
        <end position="214"/>
    </location>
</feature>
<keyword evidence="1" id="KW-0472">Membrane</keyword>
<feature type="transmembrane region" description="Helical" evidence="1">
    <location>
        <begin position="12"/>
        <end position="32"/>
    </location>
</feature>
<comment type="caution">
    <text evidence="2">The sequence shown here is derived from an EMBL/GenBank/DDBJ whole genome shotgun (WGS) entry which is preliminary data.</text>
</comment>
<feature type="transmembrane region" description="Helical" evidence="1">
    <location>
        <begin position="38"/>
        <end position="59"/>
    </location>
</feature>
<sequence length="234" mass="25889">IKAGIHDFRRAPLYGLLFSGVYVISGWLLVWIGAGTFFWTLAFALGFPLVAPFAAVGLYETSRRIEADEPLEWAGILAVVWKERGRQLPWVGAILAFVFLFWSFFAHMSFALFLGRAAMTNVLTSWDVYLTPTGFSMLVFQCVVGGAVAFLTFALTVVSLPLLVDKEIDFVTAMLTSVRTVARNKLVMCIWAATIAVTLLVAMLPLFLGLLAALPVLGHATWHLYRRALYNPPP</sequence>
<feature type="non-terminal residue" evidence="2">
    <location>
        <position position="1"/>
    </location>
</feature>
<dbReference type="AlphaFoldDB" id="A0A6B0XZI9"/>
<evidence type="ECO:0000313" key="2">
    <source>
        <dbReference type="EMBL" id="MXY33625.1"/>
    </source>
</evidence>
<protein>
    <submittedName>
        <fullName evidence="2">DUF2189 domain-containing protein</fullName>
    </submittedName>
</protein>
<reference evidence="2" key="1">
    <citation type="submission" date="2019-09" db="EMBL/GenBank/DDBJ databases">
        <title>Characterisation of the sponge microbiome using genome-centric metagenomics.</title>
        <authorList>
            <person name="Engelberts J.P."/>
            <person name="Robbins S.J."/>
            <person name="De Goeij J.M."/>
            <person name="Aranda M."/>
            <person name="Bell S.C."/>
            <person name="Webster N.S."/>
        </authorList>
    </citation>
    <scope>NUCLEOTIDE SEQUENCE</scope>
    <source>
        <strain evidence="2">SB0664_bin_43</strain>
    </source>
</reference>
<dbReference type="EMBL" id="VXRY01000239">
    <property type="protein sequence ID" value="MXY33625.1"/>
    <property type="molecule type" value="Genomic_DNA"/>
</dbReference>
<accession>A0A6B0XZI9</accession>
<keyword evidence="1" id="KW-0812">Transmembrane</keyword>
<dbReference type="Pfam" id="PF09955">
    <property type="entry name" value="DUF2189"/>
    <property type="match status" value="1"/>
</dbReference>